<feature type="domain" description="NB-ARC" evidence="1">
    <location>
        <begin position="54"/>
        <end position="118"/>
    </location>
</feature>
<dbReference type="Pfam" id="PF00931">
    <property type="entry name" value="NB-ARC"/>
    <property type="match status" value="1"/>
</dbReference>
<evidence type="ECO:0000313" key="3">
    <source>
        <dbReference type="Proteomes" id="UP000743370"/>
    </source>
</evidence>
<dbReference type="EMBL" id="JABFOF010000008">
    <property type="protein sequence ID" value="KAG2384962.1"/>
    <property type="molecule type" value="Genomic_DNA"/>
</dbReference>
<dbReference type="AlphaFoldDB" id="A0A8T0JWE0"/>
<name>A0A8T0JWE0_PHAAN</name>
<evidence type="ECO:0000259" key="1">
    <source>
        <dbReference type="Pfam" id="PF00931"/>
    </source>
</evidence>
<dbReference type="SUPFAM" id="SSF52047">
    <property type="entry name" value="RNI-like"/>
    <property type="match status" value="1"/>
</dbReference>
<dbReference type="InterPro" id="IPR027417">
    <property type="entry name" value="P-loop_NTPase"/>
</dbReference>
<dbReference type="GO" id="GO:0006952">
    <property type="term" value="P:defense response"/>
    <property type="evidence" value="ECO:0007669"/>
    <property type="project" value="InterPro"/>
</dbReference>
<gene>
    <name evidence="2" type="ORF">HKW66_Vig0120540</name>
</gene>
<sequence>MNGSEKYESEILKKITEEISTKLNRPPLHIADYPVGLKVRMQHIQEFMGGEFDKKVTMLGIHGMRGIGKSTLSRAMYNLMAHQFEASHFLANVREKSYKDGLMHIQETMMSELMGERNIKLGDNSKVLRHLIVVGCKNIRRIPDISGFPNLTKLCVGECTNLFEIHDSVGSLLHLKVFCAEGCTKLTIGLSRIELKSLEHLCFQGCSSLVMFPLNINQFYAANCSVKANSLILKLRQAIDSAAMRICFLPGREIPELFDHSSGGHSSHHLHKYVVVLGAMFNWSKKMTIMYGMNGLPVQDFQFSVSWPGSVYASEGVSDAVIDPSQHLHDKKRAKRSQEPLADKVTVKSMQCNAGKSSLAASLSLPLHIATESHTVKVTPPDCHIAKHIPKILLDRVCHRGDQSLKF</sequence>
<reference evidence="2 3" key="1">
    <citation type="submission" date="2020-05" db="EMBL/GenBank/DDBJ databases">
        <title>Vigna angularis (adzuki bean) Var. LongXiaoDou No. 4 denovo assembly.</title>
        <authorList>
            <person name="Xiang H."/>
        </authorList>
    </citation>
    <scope>NUCLEOTIDE SEQUENCE [LARGE SCALE GENOMIC DNA]</scope>
    <source>
        <tissue evidence="2">Leaf</tissue>
    </source>
</reference>
<dbReference type="Proteomes" id="UP000743370">
    <property type="component" value="Unassembled WGS sequence"/>
</dbReference>
<protein>
    <submittedName>
        <fullName evidence="2">Disease resistance protein</fullName>
    </submittedName>
</protein>
<dbReference type="GO" id="GO:0043531">
    <property type="term" value="F:ADP binding"/>
    <property type="evidence" value="ECO:0007669"/>
    <property type="project" value="InterPro"/>
</dbReference>
<organism evidence="2 3">
    <name type="scientific">Phaseolus angularis</name>
    <name type="common">Azuki bean</name>
    <name type="synonym">Vigna angularis</name>
    <dbReference type="NCBI Taxonomy" id="3914"/>
    <lineage>
        <taxon>Eukaryota</taxon>
        <taxon>Viridiplantae</taxon>
        <taxon>Streptophyta</taxon>
        <taxon>Embryophyta</taxon>
        <taxon>Tracheophyta</taxon>
        <taxon>Spermatophyta</taxon>
        <taxon>Magnoliopsida</taxon>
        <taxon>eudicotyledons</taxon>
        <taxon>Gunneridae</taxon>
        <taxon>Pentapetalae</taxon>
        <taxon>rosids</taxon>
        <taxon>fabids</taxon>
        <taxon>Fabales</taxon>
        <taxon>Fabaceae</taxon>
        <taxon>Papilionoideae</taxon>
        <taxon>50 kb inversion clade</taxon>
        <taxon>NPAAA clade</taxon>
        <taxon>indigoferoid/millettioid clade</taxon>
        <taxon>Phaseoleae</taxon>
        <taxon>Vigna</taxon>
    </lineage>
</organism>
<dbReference type="PANTHER" id="PTHR11017:SF570">
    <property type="entry name" value="DISEASE RESISTANCE PROTEIN (TIR-NBS CLASS)-RELATED"/>
    <property type="match status" value="1"/>
</dbReference>
<dbReference type="InterPro" id="IPR002182">
    <property type="entry name" value="NB-ARC"/>
</dbReference>
<dbReference type="PANTHER" id="PTHR11017">
    <property type="entry name" value="LEUCINE-RICH REPEAT-CONTAINING PROTEIN"/>
    <property type="match status" value="1"/>
</dbReference>
<comment type="caution">
    <text evidence="2">The sequence shown here is derived from an EMBL/GenBank/DDBJ whole genome shotgun (WGS) entry which is preliminary data.</text>
</comment>
<dbReference type="InterPro" id="IPR044974">
    <property type="entry name" value="Disease_R_plants"/>
</dbReference>
<proteinExistence type="predicted"/>
<accession>A0A8T0JWE0</accession>
<dbReference type="SUPFAM" id="SSF52540">
    <property type="entry name" value="P-loop containing nucleoside triphosphate hydrolases"/>
    <property type="match status" value="1"/>
</dbReference>
<dbReference type="Gene3D" id="3.40.50.300">
    <property type="entry name" value="P-loop containing nucleotide triphosphate hydrolases"/>
    <property type="match status" value="1"/>
</dbReference>
<evidence type="ECO:0000313" key="2">
    <source>
        <dbReference type="EMBL" id="KAG2384962.1"/>
    </source>
</evidence>